<dbReference type="Pfam" id="PF12796">
    <property type="entry name" value="Ank_2"/>
    <property type="match status" value="1"/>
</dbReference>
<evidence type="ECO:0000313" key="1">
    <source>
        <dbReference type="EMBL" id="ARN21829.1"/>
    </source>
</evidence>
<dbReference type="OrthoDB" id="9180058at2"/>
<dbReference type="InterPro" id="IPR002110">
    <property type="entry name" value="Ankyrin_rpt"/>
</dbReference>
<dbReference type="InterPro" id="IPR036770">
    <property type="entry name" value="Ankyrin_rpt-contain_sf"/>
</dbReference>
<dbReference type="PROSITE" id="PS50206">
    <property type="entry name" value="RHODANESE_3"/>
    <property type="match status" value="1"/>
</dbReference>
<dbReference type="Pfam" id="PF13637">
    <property type="entry name" value="Ank_4"/>
    <property type="match status" value="1"/>
</dbReference>
<dbReference type="PROSITE" id="PS50088">
    <property type="entry name" value="ANK_REPEAT"/>
    <property type="match status" value="2"/>
</dbReference>
<dbReference type="InterPro" id="IPR001763">
    <property type="entry name" value="Rhodanese-like_dom"/>
</dbReference>
<dbReference type="PROSITE" id="PS50297">
    <property type="entry name" value="ANK_REP_REGION"/>
    <property type="match status" value="1"/>
</dbReference>
<name>A0A1W6LC46_9BURK</name>
<dbReference type="RefSeq" id="WP_085752123.1">
    <property type="nucleotide sequence ID" value="NZ_BSPR01000006.1"/>
</dbReference>
<organism evidence="1 2">
    <name type="scientific">Piscinibacter gummiphilus</name>
    <dbReference type="NCBI Taxonomy" id="946333"/>
    <lineage>
        <taxon>Bacteria</taxon>
        <taxon>Pseudomonadati</taxon>
        <taxon>Pseudomonadota</taxon>
        <taxon>Betaproteobacteria</taxon>
        <taxon>Burkholderiales</taxon>
        <taxon>Sphaerotilaceae</taxon>
        <taxon>Piscinibacter</taxon>
    </lineage>
</organism>
<dbReference type="EMBL" id="CP015118">
    <property type="protein sequence ID" value="ARN21829.1"/>
    <property type="molecule type" value="Genomic_DNA"/>
</dbReference>
<dbReference type="SUPFAM" id="SSF48403">
    <property type="entry name" value="Ankyrin repeat"/>
    <property type="match status" value="1"/>
</dbReference>
<dbReference type="KEGG" id="rgu:A4W93_19075"/>
<dbReference type="SMART" id="SM00248">
    <property type="entry name" value="ANK"/>
    <property type="match status" value="3"/>
</dbReference>
<dbReference type="Gene3D" id="1.25.40.20">
    <property type="entry name" value="Ankyrin repeat-containing domain"/>
    <property type="match status" value="1"/>
</dbReference>
<accession>A0A1W6LC46</accession>
<dbReference type="PANTHER" id="PTHR24189">
    <property type="entry name" value="MYOTROPHIN"/>
    <property type="match status" value="1"/>
</dbReference>
<dbReference type="PANTHER" id="PTHR24189:SF50">
    <property type="entry name" value="ANKYRIN REPEAT AND SOCS BOX PROTEIN 2"/>
    <property type="match status" value="1"/>
</dbReference>
<dbReference type="AlphaFoldDB" id="A0A1W6LC46"/>
<protein>
    <submittedName>
        <fullName evidence="1">Uncharacterized protein</fullName>
    </submittedName>
</protein>
<dbReference type="STRING" id="946333.A4W93_19075"/>
<evidence type="ECO:0000313" key="2">
    <source>
        <dbReference type="Proteomes" id="UP000193427"/>
    </source>
</evidence>
<gene>
    <name evidence="1" type="ORF">A4W93_19075</name>
</gene>
<proteinExistence type="predicted"/>
<keyword evidence="2" id="KW-1185">Reference proteome</keyword>
<dbReference type="Proteomes" id="UP000193427">
    <property type="component" value="Chromosome"/>
</dbReference>
<reference evidence="1 2" key="1">
    <citation type="submission" date="2016-04" db="EMBL/GenBank/DDBJ databases">
        <title>Complete genome sequence of natural rubber-degrading, novel Gram-negative bacterium, Rhizobacter gummiphilus strain NS21.</title>
        <authorList>
            <person name="Tabata M."/>
            <person name="Kasai D."/>
            <person name="Fukuda M."/>
        </authorList>
    </citation>
    <scope>NUCLEOTIDE SEQUENCE [LARGE SCALE GENOMIC DNA]</scope>
    <source>
        <strain evidence="1 2">NS21</strain>
    </source>
</reference>
<dbReference type="InterPro" id="IPR050745">
    <property type="entry name" value="Multifunctional_regulatory"/>
</dbReference>
<sequence length="144" mass="15420">METPLTDAIDRGDLELAARLLRSGEDPNQPNGFGESPLMVAAMSRSTSALELLAAHGAEVNRSYKDGWTALHAAVDHSIDSTIQKGGTPGEEPTEAVLWLLKHGADLGKKTDQGETALDFAESYNSSTMVTILRRPQPGYARDA</sequence>